<evidence type="ECO:0000313" key="1">
    <source>
        <dbReference type="EMBL" id="EPX63451.1"/>
    </source>
</evidence>
<dbReference type="Proteomes" id="UP000011682">
    <property type="component" value="Unassembled WGS sequence"/>
</dbReference>
<dbReference type="SUPFAM" id="SSF140959">
    <property type="entry name" value="Indolic compounds 2,3-dioxygenase-like"/>
    <property type="match status" value="1"/>
</dbReference>
<accession>S9PK82</accession>
<dbReference type="GO" id="GO:0020037">
    <property type="term" value="F:heme binding"/>
    <property type="evidence" value="ECO:0007669"/>
    <property type="project" value="InterPro"/>
</dbReference>
<dbReference type="Pfam" id="PF08933">
    <property type="entry name" value="PrnB"/>
    <property type="match status" value="1"/>
</dbReference>
<sequence>MCLGSLEHHGYEPLERVPQLEPVLRRLGERTGLPPRDTLLHYSVWNPPGDRLRTYPGLPDEEQLIQSVRLAIPPLESAITRLAELHEVPVRAPDFVPLCTQVLEGLRQLVESIAHAHRHVSPHVFATELRSYYDPILIGGTPYLGPGAVEMPLFVLEHLPWGSSSKEARYLAFKERYVPYILPELRALYRRHVGRPSLVDRVLEEVHALEEPDDAARAGVDTLRWQTSALGVNQALPRLKRRCHPDTCLGDNRCHRVVGP</sequence>
<protein>
    <submittedName>
        <fullName evidence="1">Pyrrolnitrin biosynthesis enzyme PrnB from tryptophan dioxygenase family</fullName>
    </submittedName>
</protein>
<reference evidence="1" key="1">
    <citation type="submission" date="2013-05" db="EMBL/GenBank/DDBJ databases">
        <title>Genome assembly of Cystobacter fuscus DSM 2262.</title>
        <authorList>
            <person name="Sharma G."/>
            <person name="Khatri I."/>
            <person name="Kaur C."/>
            <person name="Mayilraj S."/>
            <person name="Subramanian S."/>
        </authorList>
    </citation>
    <scope>NUCLEOTIDE SEQUENCE [LARGE SCALE GENOMIC DNA]</scope>
    <source>
        <strain evidence="1">DSM 2262</strain>
    </source>
</reference>
<evidence type="ECO:0000313" key="2">
    <source>
        <dbReference type="Proteomes" id="UP000011682"/>
    </source>
</evidence>
<dbReference type="Gene3D" id="1.20.58.1320">
    <property type="match status" value="1"/>
</dbReference>
<dbReference type="InterPro" id="IPR037217">
    <property type="entry name" value="Trp/Indoleamine_2_3_dOase-like"/>
</dbReference>
<dbReference type="GO" id="GO:0051213">
    <property type="term" value="F:dioxygenase activity"/>
    <property type="evidence" value="ECO:0007669"/>
    <property type="project" value="UniProtKB-KW"/>
</dbReference>
<gene>
    <name evidence="1" type="ORF">D187_005857</name>
</gene>
<keyword evidence="1" id="KW-0223">Dioxygenase</keyword>
<dbReference type="InterPro" id="IPR015029">
    <property type="entry name" value="PrnB"/>
</dbReference>
<dbReference type="EMBL" id="ANAH02000005">
    <property type="protein sequence ID" value="EPX63451.1"/>
    <property type="molecule type" value="Genomic_DNA"/>
</dbReference>
<proteinExistence type="predicted"/>
<dbReference type="AlphaFoldDB" id="S9PK82"/>
<name>S9PK82_CYSF2</name>
<dbReference type="GO" id="GO:0019441">
    <property type="term" value="P:L-tryptophan catabolic process to kynurenine"/>
    <property type="evidence" value="ECO:0007669"/>
    <property type="project" value="InterPro"/>
</dbReference>
<dbReference type="eggNOG" id="ENOG502ZBT1">
    <property type="taxonomic scope" value="Bacteria"/>
</dbReference>
<dbReference type="GO" id="GO:0046872">
    <property type="term" value="F:metal ion binding"/>
    <property type="evidence" value="ECO:0007669"/>
    <property type="project" value="InterPro"/>
</dbReference>
<comment type="caution">
    <text evidence="1">The sequence shown here is derived from an EMBL/GenBank/DDBJ whole genome shotgun (WGS) entry which is preliminary data.</text>
</comment>
<organism evidence="1 2">
    <name type="scientific">Cystobacter fuscus (strain ATCC 25194 / DSM 2262 / NBRC 100088 / M29)</name>
    <dbReference type="NCBI Taxonomy" id="1242864"/>
    <lineage>
        <taxon>Bacteria</taxon>
        <taxon>Pseudomonadati</taxon>
        <taxon>Myxococcota</taxon>
        <taxon>Myxococcia</taxon>
        <taxon>Myxococcales</taxon>
        <taxon>Cystobacterineae</taxon>
        <taxon>Archangiaceae</taxon>
        <taxon>Cystobacter</taxon>
    </lineage>
</organism>
<keyword evidence="1" id="KW-0560">Oxidoreductase</keyword>
<dbReference type="Gene3D" id="1.20.58.480">
    <property type="match status" value="1"/>
</dbReference>
<keyword evidence="2" id="KW-1185">Reference proteome</keyword>